<evidence type="ECO:0000256" key="2">
    <source>
        <dbReference type="ARBA" id="ARBA00008263"/>
    </source>
</evidence>
<dbReference type="CDD" id="cd00187">
    <property type="entry name" value="TOP4c"/>
    <property type="match status" value="1"/>
</dbReference>
<dbReference type="GO" id="GO:0003677">
    <property type="term" value="F:DNA binding"/>
    <property type="evidence" value="ECO:0007669"/>
    <property type="project" value="UniProtKB-UniRule"/>
</dbReference>
<dbReference type="SUPFAM" id="SSF56719">
    <property type="entry name" value="Type II DNA topoisomerase"/>
    <property type="match status" value="1"/>
</dbReference>
<dbReference type="FunFam" id="3.30.1360.40:FF:000002">
    <property type="entry name" value="DNA gyrase subunit A"/>
    <property type="match status" value="1"/>
</dbReference>
<dbReference type="AlphaFoldDB" id="A0A9D9E8K2"/>
<dbReference type="NCBIfam" id="NF004043">
    <property type="entry name" value="PRK05560.1"/>
    <property type="match status" value="1"/>
</dbReference>
<dbReference type="SMART" id="SM00434">
    <property type="entry name" value="TOP4c"/>
    <property type="match status" value="1"/>
</dbReference>
<accession>A0A9D9E8K2</accession>
<comment type="similarity">
    <text evidence="2 8">Belongs to the type II topoisomerase GyrA/ParC subunit family.</text>
</comment>
<dbReference type="GO" id="GO:0006261">
    <property type="term" value="P:DNA-templated DNA replication"/>
    <property type="evidence" value="ECO:0007669"/>
    <property type="project" value="UniProtKB-UniRule"/>
</dbReference>
<feature type="region of interest" description="Disordered" evidence="10">
    <location>
        <begin position="813"/>
        <end position="845"/>
    </location>
</feature>
<dbReference type="InterPro" id="IPR013758">
    <property type="entry name" value="Topo_IIA_A/C_ab"/>
</dbReference>
<dbReference type="PROSITE" id="PS52040">
    <property type="entry name" value="TOPO_IIA"/>
    <property type="match status" value="1"/>
</dbReference>
<keyword evidence="6 8" id="KW-0238">DNA-binding</keyword>
<gene>
    <name evidence="8 12" type="primary">gyrA</name>
    <name evidence="12" type="ORF">IAC42_04540</name>
</gene>
<dbReference type="PANTHER" id="PTHR43493:SF5">
    <property type="entry name" value="DNA GYRASE SUBUNIT A, CHLOROPLASTIC_MITOCHONDRIAL"/>
    <property type="match status" value="1"/>
</dbReference>
<evidence type="ECO:0000256" key="7">
    <source>
        <dbReference type="ARBA" id="ARBA00023235"/>
    </source>
</evidence>
<dbReference type="InterPro" id="IPR050220">
    <property type="entry name" value="Type_II_DNA_Topoisomerases"/>
</dbReference>
<dbReference type="PANTHER" id="PTHR43493">
    <property type="entry name" value="DNA GYRASE/TOPOISOMERASE SUBUNIT A"/>
    <property type="match status" value="1"/>
</dbReference>
<sequence length="845" mass="94757">MDEDIKNDDIDSRTLIVDVSKEMRTSYLNYAMSVIVSRALPDVRDGLKPVHRRILYDMFEMGLKASGGYKKCARIVGDVLGKYHPHGDASVYDALVRLAQDFSLRYPVVKPQGNFGSIDGDPPAAMRYTEAKMSRIGEEMLSDIGKETVDFGPNYDDSLEEPSVLPAAFPFLLANGTSGIAVGMATNMAPHNLGEIVDAVCAIIDNPEMDNMELLDYIKGPDFPSAGIICGRKGIIDAFTTGRGKIVIRSRYEIEEHEKGHDRIIFTELPYQVNKAELVKKIDELRKDNVIPNIAAIHDESDRDGIRVVIDLKQGAVPNIVLNMLFNRTALQSNFNVYNLALKDGRPKVFTLKEMLQSYVDHREEVIERRTRYDLRKAEERAHILLGLKIGLENIDEVIRIIKESQDNNVASIELQKAFGLTKIQADAIIDMKLGRLSQLETEKILDELSEIEQRIAYYKDLLSDRHKILAVVKDEIREIGQKYGDRRRTEIQERELEDTTDADFIKEEQVVVSISSKGFAKRLSTDEYRAQSRGGKGVKGAKLVDGDFVEHLFIASSHDIVMFVTNFGKAYYTYVWEIPEGAKVSKGANLKNFLQIENQEKVTGIICFKEFVEDEYLMMVTRMGITKKVELNAFSNAKKRGVKAIILDEGDELVTSIFVKPGDDVMFISKLGKGLRTSSDDVRTMGRATHGVRAMKLSENDEIIGLVKVEDDKRILMVTENGKGKQVRFSEFMSHGRGTMGQKIYSIDDRTSYLVNALAVNDDNDVVFVTLSGQTIRVHVKDISIQGRSAMGVKVVSMKKAKDKIVAMAATEYQVEEEDEETAEPVEGTEEAPEKGNETAPQTE</sequence>
<dbReference type="Gene3D" id="3.30.1360.40">
    <property type="match status" value="1"/>
</dbReference>
<keyword evidence="7 8" id="KW-0413">Isomerase</keyword>
<keyword evidence="4 8" id="KW-0067">ATP-binding</keyword>
<protein>
    <recommendedName>
        <fullName evidence="8">DNA gyrase subunit A</fullName>
        <ecNumber evidence="8">5.6.2.2</ecNumber>
    </recommendedName>
</protein>
<evidence type="ECO:0000256" key="9">
    <source>
        <dbReference type="PROSITE-ProRule" id="PRU01384"/>
    </source>
</evidence>
<evidence type="ECO:0000259" key="11">
    <source>
        <dbReference type="PROSITE" id="PS52040"/>
    </source>
</evidence>
<reference evidence="12" key="1">
    <citation type="submission" date="2020-10" db="EMBL/GenBank/DDBJ databases">
        <authorList>
            <person name="Gilroy R."/>
        </authorList>
    </citation>
    <scope>NUCLEOTIDE SEQUENCE</scope>
    <source>
        <strain evidence="12">11167</strain>
    </source>
</reference>
<name>A0A9D9E8K2_9SPIR</name>
<dbReference type="GO" id="GO:0009330">
    <property type="term" value="C:DNA topoisomerase type II (double strand cut, ATP-hydrolyzing) complex"/>
    <property type="evidence" value="ECO:0007669"/>
    <property type="project" value="TreeGrafter"/>
</dbReference>
<feature type="domain" description="Topo IIA-type catalytic" evidence="11">
    <location>
        <begin position="40"/>
        <end position="505"/>
    </location>
</feature>
<dbReference type="GO" id="GO:0006265">
    <property type="term" value="P:DNA topological change"/>
    <property type="evidence" value="ECO:0007669"/>
    <property type="project" value="UniProtKB-UniRule"/>
</dbReference>
<dbReference type="Gene3D" id="1.10.268.10">
    <property type="entry name" value="Topoisomerase, domain 3"/>
    <property type="match status" value="1"/>
</dbReference>
<dbReference type="InterPro" id="IPR013757">
    <property type="entry name" value="Topo_IIA_A_a_sf"/>
</dbReference>
<organism evidence="12 13">
    <name type="scientific">Candidatus Aphodenecus pullistercoris</name>
    <dbReference type="NCBI Taxonomy" id="2840669"/>
    <lineage>
        <taxon>Bacteria</taxon>
        <taxon>Pseudomonadati</taxon>
        <taxon>Spirochaetota</taxon>
        <taxon>Spirochaetia</taxon>
        <taxon>Spirochaetales</taxon>
        <taxon>Candidatus Aphodenecus</taxon>
    </lineage>
</organism>
<proteinExistence type="inferred from homology"/>
<dbReference type="NCBIfam" id="NF004044">
    <property type="entry name" value="PRK05561.1"/>
    <property type="match status" value="1"/>
</dbReference>
<comment type="caution">
    <text evidence="12">The sequence shown here is derived from an EMBL/GenBank/DDBJ whole genome shotgun (WGS) entry which is preliminary data.</text>
</comment>
<dbReference type="Gene3D" id="3.90.199.10">
    <property type="entry name" value="Topoisomerase II, domain 5"/>
    <property type="match status" value="1"/>
</dbReference>
<keyword evidence="8" id="KW-0963">Cytoplasm</keyword>
<feature type="active site" description="O-(5'-phospho-DNA)-tyrosine intermediate" evidence="8 9">
    <location>
        <position position="128"/>
    </location>
</feature>
<dbReference type="FunFam" id="3.90.199.10:FF:000001">
    <property type="entry name" value="DNA gyrase subunit A"/>
    <property type="match status" value="1"/>
</dbReference>
<evidence type="ECO:0000313" key="12">
    <source>
        <dbReference type="EMBL" id="MBO8443008.1"/>
    </source>
</evidence>
<evidence type="ECO:0000256" key="6">
    <source>
        <dbReference type="ARBA" id="ARBA00023125"/>
    </source>
</evidence>
<dbReference type="EC" id="5.6.2.2" evidence="8"/>
<comment type="caution">
    <text evidence="8">Lacks conserved residue(s) required for the propagation of feature annotation.</text>
</comment>
<dbReference type="FunFam" id="1.10.268.10:FF:000001">
    <property type="entry name" value="DNA gyrase subunit A"/>
    <property type="match status" value="1"/>
</dbReference>
<evidence type="ECO:0000256" key="8">
    <source>
        <dbReference type="HAMAP-Rule" id="MF_01897"/>
    </source>
</evidence>
<comment type="subunit">
    <text evidence="8">Heterotetramer, composed of two GyrA and two GyrB chains. In the heterotetramer, GyrA contains the active site tyrosine that forms a transient covalent intermediate with DNA, while GyrB binds cofactors and catalyzes ATP hydrolysis.</text>
</comment>
<comment type="function">
    <text evidence="8">A type II topoisomerase that negatively supercoils closed circular double-stranded (ds) DNA in an ATP-dependent manner to modulate DNA topology and maintain chromosomes in an underwound state. Negative supercoiling favors strand separation, and DNA replication, transcription, recombination and repair, all of which involve strand separation. Also able to catalyze the interconversion of other topological isomers of dsDNA rings, including catenanes and knotted rings. Type II topoisomerases break and join 2 DNA strands simultaneously in an ATP-dependent manner.</text>
</comment>
<dbReference type="HAMAP" id="MF_01897">
    <property type="entry name" value="GyrA"/>
    <property type="match status" value="1"/>
</dbReference>
<evidence type="ECO:0000256" key="5">
    <source>
        <dbReference type="ARBA" id="ARBA00023029"/>
    </source>
</evidence>
<dbReference type="NCBIfam" id="TIGR01063">
    <property type="entry name" value="gyrA"/>
    <property type="match status" value="1"/>
</dbReference>
<evidence type="ECO:0000256" key="1">
    <source>
        <dbReference type="ARBA" id="ARBA00000185"/>
    </source>
</evidence>
<dbReference type="GO" id="GO:0005737">
    <property type="term" value="C:cytoplasm"/>
    <property type="evidence" value="ECO:0007669"/>
    <property type="project" value="UniProtKB-SubCell"/>
</dbReference>
<dbReference type="GO" id="GO:0034335">
    <property type="term" value="F:DNA negative supercoiling activity"/>
    <property type="evidence" value="ECO:0007669"/>
    <property type="project" value="UniProtKB-ARBA"/>
</dbReference>
<dbReference type="GO" id="GO:0005694">
    <property type="term" value="C:chromosome"/>
    <property type="evidence" value="ECO:0007669"/>
    <property type="project" value="InterPro"/>
</dbReference>
<evidence type="ECO:0000313" key="13">
    <source>
        <dbReference type="Proteomes" id="UP000823633"/>
    </source>
</evidence>
<dbReference type="Pfam" id="PF03989">
    <property type="entry name" value="DNA_gyraseA_C"/>
    <property type="match status" value="6"/>
</dbReference>
<keyword evidence="5 8" id="KW-0799">Topoisomerase</keyword>
<dbReference type="InterPro" id="IPR013760">
    <property type="entry name" value="Topo_IIA-like_dom_sf"/>
</dbReference>
<dbReference type="InterPro" id="IPR035516">
    <property type="entry name" value="Gyrase/topoIV_suA_C"/>
</dbReference>
<evidence type="ECO:0000256" key="4">
    <source>
        <dbReference type="ARBA" id="ARBA00022840"/>
    </source>
</evidence>
<dbReference type="SUPFAM" id="SSF101904">
    <property type="entry name" value="GyrA/ParC C-terminal domain-like"/>
    <property type="match status" value="1"/>
</dbReference>
<dbReference type="InterPro" id="IPR005743">
    <property type="entry name" value="GyrA"/>
</dbReference>
<dbReference type="Gene3D" id="2.120.10.90">
    <property type="entry name" value="DNA gyrase/topoisomerase IV, subunit A, C-terminal"/>
    <property type="match status" value="1"/>
</dbReference>
<dbReference type="Proteomes" id="UP000823633">
    <property type="component" value="Unassembled WGS sequence"/>
</dbReference>
<feature type="compositionally biased region" description="Acidic residues" evidence="10">
    <location>
        <begin position="815"/>
        <end position="832"/>
    </location>
</feature>
<dbReference type="EMBL" id="JADIMU010000028">
    <property type="protein sequence ID" value="MBO8443008.1"/>
    <property type="molecule type" value="Genomic_DNA"/>
</dbReference>
<dbReference type="InterPro" id="IPR002205">
    <property type="entry name" value="Topo_IIA_dom_A"/>
</dbReference>
<dbReference type="Pfam" id="PF00521">
    <property type="entry name" value="DNA_topoisoIV"/>
    <property type="match status" value="1"/>
</dbReference>
<comment type="subcellular location">
    <subcellularLocation>
        <location evidence="8">Cytoplasm</location>
    </subcellularLocation>
</comment>
<evidence type="ECO:0000256" key="10">
    <source>
        <dbReference type="SAM" id="MobiDB-lite"/>
    </source>
</evidence>
<comment type="catalytic activity">
    <reaction evidence="1 8 9">
        <text>ATP-dependent breakage, passage and rejoining of double-stranded DNA.</text>
        <dbReference type="EC" id="5.6.2.2"/>
    </reaction>
</comment>
<reference evidence="12" key="2">
    <citation type="journal article" date="2021" name="PeerJ">
        <title>Extensive microbial diversity within the chicken gut microbiome revealed by metagenomics and culture.</title>
        <authorList>
            <person name="Gilroy R."/>
            <person name="Ravi A."/>
            <person name="Getino M."/>
            <person name="Pursley I."/>
            <person name="Horton D.L."/>
            <person name="Alikhan N.F."/>
            <person name="Baker D."/>
            <person name="Gharbi K."/>
            <person name="Hall N."/>
            <person name="Watson M."/>
            <person name="Adriaenssens E.M."/>
            <person name="Foster-Nyarko E."/>
            <person name="Jarju S."/>
            <person name="Secka A."/>
            <person name="Antonio M."/>
            <person name="Oren A."/>
            <person name="Chaudhuri R.R."/>
            <person name="La Ragione R."/>
            <person name="Hildebrand F."/>
            <person name="Pallen M.J."/>
        </authorList>
    </citation>
    <scope>NUCLEOTIDE SEQUENCE</scope>
    <source>
        <strain evidence="12">11167</strain>
    </source>
</reference>
<dbReference type="InterPro" id="IPR006691">
    <property type="entry name" value="GyrA/parC_rep"/>
</dbReference>
<dbReference type="GO" id="GO:0005524">
    <property type="term" value="F:ATP binding"/>
    <property type="evidence" value="ECO:0007669"/>
    <property type="project" value="UniProtKB-UniRule"/>
</dbReference>
<evidence type="ECO:0000256" key="3">
    <source>
        <dbReference type="ARBA" id="ARBA00022741"/>
    </source>
</evidence>
<comment type="miscellaneous">
    <text evidence="8">Few gyrases are as efficient as E.coli at forming negative supercoils. Not all organisms have 2 type II topoisomerases; in organisms with a single type II topoisomerase this enzyme also has to decatenate newly replicated chromosomes.</text>
</comment>
<keyword evidence="3 8" id="KW-0547">Nucleotide-binding</keyword>